<evidence type="ECO:0000256" key="3">
    <source>
        <dbReference type="ARBA" id="ARBA00022946"/>
    </source>
</evidence>
<evidence type="ECO:0000256" key="7">
    <source>
        <dbReference type="ARBA" id="ARBA00035288"/>
    </source>
</evidence>
<dbReference type="InterPro" id="IPR008991">
    <property type="entry name" value="Translation_prot_SH3-like_sf"/>
</dbReference>
<evidence type="ECO:0000256" key="8">
    <source>
        <dbReference type="ARBA" id="ARBA00035359"/>
    </source>
</evidence>
<evidence type="ECO:0000313" key="9">
    <source>
        <dbReference type="EMBL" id="KAB7495888.1"/>
    </source>
</evidence>
<protein>
    <recommendedName>
        <fullName evidence="7">Large ribosomal subunit protein bL19m</fullName>
    </recommendedName>
    <alternativeName>
        <fullName evidence="8">39S ribosomal protein L19, mitochondrial</fullName>
    </alternativeName>
</protein>
<dbReference type="Proteomes" id="UP000326759">
    <property type="component" value="Unassembled WGS sequence"/>
</dbReference>
<gene>
    <name evidence="9" type="primary">mRpL19</name>
    <name evidence="9" type="ORF">Anas_08253</name>
</gene>
<keyword evidence="5" id="KW-0496">Mitochondrion</keyword>
<dbReference type="Gene3D" id="2.30.30.790">
    <property type="match status" value="1"/>
</dbReference>
<dbReference type="Pfam" id="PF01245">
    <property type="entry name" value="Ribosomal_L19"/>
    <property type="match status" value="1"/>
</dbReference>
<keyword evidence="10" id="KW-1185">Reference proteome</keyword>
<keyword evidence="4 9" id="KW-0689">Ribosomal protein</keyword>
<comment type="subcellular location">
    <subcellularLocation>
        <location evidence="1">Mitochondrion</location>
    </subcellularLocation>
</comment>
<dbReference type="PANTHER" id="PTHR15680:SF9">
    <property type="entry name" value="LARGE RIBOSOMAL SUBUNIT PROTEIN BL19M"/>
    <property type="match status" value="1"/>
</dbReference>
<dbReference type="PANTHER" id="PTHR15680">
    <property type="entry name" value="RIBOSOMAL PROTEIN L19"/>
    <property type="match status" value="1"/>
</dbReference>
<evidence type="ECO:0000256" key="5">
    <source>
        <dbReference type="ARBA" id="ARBA00023128"/>
    </source>
</evidence>
<dbReference type="SUPFAM" id="SSF50104">
    <property type="entry name" value="Translation proteins SH3-like domain"/>
    <property type="match status" value="1"/>
</dbReference>
<keyword evidence="3" id="KW-0809">Transit peptide</keyword>
<evidence type="ECO:0000256" key="4">
    <source>
        <dbReference type="ARBA" id="ARBA00022980"/>
    </source>
</evidence>
<evidence type="ECO:0000256" key="6">
    <source>
        <dbReference type="ARBA" id="ARBA00023274"/>
    </source>
</evidence>
<dbReference type="InterPro" id="IPR038657">
    <property type="entry name" value="Ribosomal_bL19_sf"/>
</dbReference>
<organism evidence="9 10">
    <name type="scientific">Armadillidium nasatum</name>
    <dbReference type="NCBI Taxonomy" id="96803"/>
    <lineage>
        <taxon>Eukaryota</taxon>
        <taxon>Metazoa</taxon>
        <taxon>Ecdysozoa</taxon>
        <taxon>Arthropoda</taxon>
        <taxon>Crustacea</taxon>
        <taxon>Multicrustacea</taxon>
        <taxon>Malacostraca</taxon>
        <taxon>Eumalacostraca</taxon>
        <taxon>Peracarida</taxon>
        <taxon>Isopoda</taxon>
        <taxon>Oniscidea</taxon>
        <taxon>Crinocheta</taxon>
        <taxon>Armadillidiidae</taxon>
        <taxon>Armadillidium</taxon>
    </lineage>
</organism>
<dbReference type="PRINTS" id="PR00061">
    <property type="entry name" value="RIBOSOMALL19"/>
</dbReference>
<dbReference type="GO" id="GO:0005762">
    <property type="term" value="C:mitochondrial large ribosomal subunit"/>
    <property type="evidence" value="ECO:0007669"/>
    <property type="project" value="TreeGrafter"/>
</dbReference>
<comment type="similarity">
    <text evidence="2">Belongs to the bacterial ribosomal protein bL19 family.</text>
</comment>
<proteinExistence type="inferred from homology"/>
<keyword evidence="6" id="KW-0687">Ribonucleoprotein</keyword>
<reference evidence="9 10" key="1">
    <citation type="journal article" date="2019" name="PLoS Biol.">
        <title>Sex chromosomes control vertical transmission of feminizing Wolbachia symbionts in an isopod.</title>
        <authorList>
            <person name="Becking T."/>
            <person name="Chebbi M.A."/>
            <person name="Giraud I."/>
            <person name="Moumen B."/>
            <person name="Laverre T."/>
            <person name="Caubet Y."/>
            <person name="Peccoud J."/>
            <person name="Gilbert C."/>
            <person name="Cordaux R."/>
        </authorList>
    </citation>
    <scope>NUCLEOTIDE SEQUENCE [LARGE SCALE GENOMIC DNA]</scope>
    <source>
        <strain evidence="9">ANa2</strain>
        <tissue evidence="9">Whole body excluding digestive tract and cuticle</tissue>
    </source>
</reference>
<accession>A0A5N5SQ50</accession>
<evidence type="ECO:0000256" key="2">
    <source>
        <dbReference type="ARBA" id="ARBA00005781"/>
    </source>
</evidence>
<name>A0A5N5SQ50_9CRUS</name>
<dbReference type="AlphaFoldDB" id="A0A5N5SQ50"/>
<evidence type="ECO:0000256" key="1">
    <source>
        <dbReference type="ARBA" id="ARBA00004173"/>
    </source>
</evidence>
<dbReference type="GO" id="GO:0006412">
    <property type="term" value="P:translation"/>
    <property type="evidence" value="ECO:0007669"/>
    <property type="project" value="InterPro"/>
</dbReference>
<dbReference type="EMBL" id="SEYY01022011">
    <property type="protein sequence ID" value="KAB7495888.1"/>
    <property type="molecule type" value="Genomic_DNA"/>
</dbReference>
<dbReference type="GO" id="GO:0003735">
    <property type="term" value="F:structural constituent of ribosome"/>
    <property type="evidence" value="ECO:0007669"/>
    <property type="project" value="InterPro"/>
</dbReference>
<evidence type="ECO:0000313" key="10">
    <source>
        <dbReference type="Proteomes" id="UP000326759"/>
    </source>
</evidence>
<dbReference type="OrthoDB" id="432645at2759"/>
<comment type="caution">
    <text evidence="9">The sequence shown here is derived from an EMBL/GenBank/DDBJ whole genome shotgun (WGS) entry which is preliminary data.</text>
</comment>
<sequence>MICWPVAYKVLLNHVHSLQFQFVYRDFLPPPNVSMRHRLKEKLEREDMLCRRQVVDIPEFYVGSIMAVTVSDQNASGKLNRFVGICIQRDLTGLYAKFILRNVVDNIGVEIAYDMYCPLIQSIEVLRLEKRLDDDLLYLRDCLPEYSTIPFDMEPEQLPEGAPVPVNAIKIYHT</sequence>
<dbReference type="FunFam" id="2.30.30.790:FF:000002">
    <property type="entry name" value="39S ribosomal protein L19, mitochondrial"/>
    <property type="match status" value="1"/>
</dbReference>
<dbReference type="InterPro" id="IPR001857">
    <property type="entry name" value="Ribosomal_bL19"/>
</dbReference>